<feature type="chain" id="PRO_5039137575" evidence="4">
    <location>
        <begin position="27"/>
        <end position="309"/>
    </location>
</feature>
<sequence length="309" mass="32785">MMSRWRMMIFLALFLATTLTPGTAGAATERSADGQTRVLVTTFPLWLMARRVAADVPGVAVDLMIPAGSGCPHDYGLTPRDMMLLSGADVLIMNGLGLEASLGPDAGTVAARLKPGGRVIAAAEGVPDILPDEDGTRANPHLFASPRMAALLVKNIGAGLAEADPAHADRYLNNAESYAVTLDALADAFAALGARLANPRVVTQHRDFDYLARDAGLNIAGVVRPHEGQEPSAADLLRLTRLIREENVGAVFTEPQYPAKAGETLARETGVPLAVLDPVANGPADASPDYYERVMENNLRTLERTLDAR</sequence>
<evidence type="ECO:0000313" key="6">
    <source>
        <dbReference type="Proteomes" id="UP000824225"/>
    </source>
</evidence>
<reference evidence="5" key="2">
    <citation type="submission" date="2021-04" db="EMBL/GenBank/DDBJ databases">
        <authorList>
            <person name="Gilroy R."/>
        </authorList>
    </citation>
    <scope>NUCLEOTIDE SEQUENCE</scope>
    <source>
        <strain evidence="5">CHK186-16707</strain>
    </source>
</reference>
<dbReference type="Proteomes" id="UP000824225">
    <property type="component" value="Unassembled WGS sequence"/>
</dbReference>
<feature type="signal peptide" evidence="4">
    <location>
        <begin position="1"/>
        <end position="26"/>
    </location>
</feature>
<evidence type="ECO:0000313" key="5">
    <source>
        <dbReference type="EMBL" id="HJA07636.1"/>
    </source>
</evidence>
<dbReference type="GO" id="GO:0046872">
    <property type="term" value="F:metal ion binding"/>
    <property type="evidence" value="ECO:0007669"/>
    <property type="project" value="InterPro"/>
</dbReference>
<name>A0A9D2KKF5_9BACT</name>
<dbReference type="EMBL" id="DXAN01000001">
    <property type="protein sequence ID" value="HJA07636.1"/>
    <property type="molecule type" value="Genomic_DNA"/>
</dbReference>
<protein>
    <submittedName>
        <fullName evidence="5">Metal ABC transporter substrate-binding protein</fullName>
    </submittedName>
</protein>
<dbReference type="InterPro" id="IPR006127">
    <property type="entry name" value="ZnuA-like"/>
</dbReference>
<dbReference type="Gene3D" id="3.40.50.1980">
    <property type="entry name" value="Nitrogenase molybdenum iron protein domain"/>
    <property type="match status" value="2"/>
</dbReference>
<gene>
    <name evidence="5" type="ORF">H9962_00375</name>
</gene>
<dbReference type="InterPro" id="IPR050492">
    <property type="entry name" value="Bact_metal-bind_prot9"/>
</dbReference>
<dbReference type="SUPFAM" id="SSF53807">
    <property type="entry name" value="Helical backbone' metal receptor"/>
    <property type="match status" value="1"/>
</dbReference>
<comment type="caution">
    <text evidence="5">The sequence shown here is derived from an EMBL/GenBank/DDBJ whole genome shotgun (WGS) entry which is preliminary data.</text>
</comment>
<evidence type="ECO:0000256" key="2">
    <source>
        <dbReference type="ARBA" id="ARBA00022448"/>
    </source>
</evidence>
<comment type="similarity">
    <text evidence="1">Belongs to the bacterial solute-binding protein 9 family.</text>
</comment>
<reference evidence="5" key="1">
    <citation type="journal article" date="2021" name="PeerJ">
        <title>Extensive microbial diversity within the chicken gut microbiome revealed by metagenomics and culture.</title>
        <authorList>
            <person name="Gilroy R."/>
            <person name="Ravi A."/>
            <person name="Getino M."/>
            <person name="Pursley I."/>
            <person name="Horton D.L."/>
            <person name="Alikhan N.F."/>
            <person name="Baker D."/>
            <person name="Gharbi K."/>
            <person name="Hall N."/>
            <person name="Watson M."/>
            <person name="Adriaenssens E.M."/>
            <person name="Foster-Nyarko E."/>
            <person name="Jarju S."/>
            <person name="Secka A."/>
            <person name="Antonio M."/>
            <person name="Oren A."/>
            <person name="Chaudhuri R.R."/>
            <person name="La Ragione R."/>
            <person name="Hildebrand F."/>
            <person name="Pallen M.J."/>
        </authorList>
    </citation>
    <scope>NUCLEOTIDE SEQUENCE</scope>
    <source>
        <strain evidence="5">CHK186-16707</strain>
    </source>
</reference>
<evidence type="ECO:0000256" key="3">
    <source>
        <dbReference type="ARBA" id="ARBA00022729"/>
    </source>
</evidence>
<proteinExistence type="inferred from homology"/>
<accession>A0A9D2KKF5</accession>
<keyword evidence="2" id="KW-0813">Transport</keyword>
<evidence type="ECO:0000256" key="4">
    <source>
        <dbReference type="SAM" id="SignalP"/>
    </source>
</evidence>
<organism evidence="5 6">
    <name type="scientific">Candidatus Mailhella merdigallinarum</name>
    <dbReference type="NCBI Taxonomy" id="2838658"/>
    <lineage>
        <taxon>Bacteria</taxon>
        <taxon>Pseudomonadati</taxon>
        <taxon>Thermodesulfobacteriota</taxon>
        <taxon>Desulfovibrionia</taxon>
        <taxon>Desulfovibrionales</taxon>
        <taxon>Desulfovibrionaceae</taxon>
        <taxon>Mailhella</taxon>
    </lineage>
</organism>
<evidence type="ECO:0000256" key="1">
    <source>
        <dbReference type="ARBA" id="ARBA00011028"/>
    </source>
</evidence>
<keyword evidence="3 4" id="KW-0732">Signal</keyword>
<dbReference type="Pfam" id="PF01297">
    <property type="entry name" value="ZnuA"/>
    <property type="match status" value="1"/>
</dbReference>
<dbReference type="PANTHER" id="PTHR42953">
    <property type="entry name" value="HIGH-AFFINITY ZINC UPTAKE SYSTEM PROTEIN ZNUA-RELATED"/>
    <property type="match status" value="1"/>
</dbReference>
<dbReference type="PANTHER" id="PTHR42953:SF3">
    <property type="entry name" value="HIGH-AFFINITY ZINC UPTAKE SYSTEM PROTEIN ZNUA"/>
    <property type="match status" value="1"/>
</dbReference>
<dbReference type="AlphaFoldDB" id="A0A9D2KKF5"/>
<dbReference type="GO" id="GO:0030001">
    <property type="term" value="P:metal ion transport"/>
    <property type="evidence" value="ECO:0007669"/>
    <property type="project" value="InterPro"/>
</dbReference>